<evidence type="ECO:0000256" key="6">
    <source>
        <dbReference type="ARBA" id="ARBA00022692"/>
    </source>
</evidence>
<dbReference type="SUPFAM" id="SSF81338">
    <property type="entry name" value="Aquaporin-like"/>
    <property type="match status" value="1"/>
</dbReference>
<feature type="transmembrane region" description="Helical" evidence="11">
    <location>
        <begin position="103"/>
        <end position="125"/>
    </location>
</feature>
<dbReference type="InterPro" id="IPR034294">
    <property type="entry name" value="Aquaporin_transptr"/>
</dbReference>
<dbReference type="NCBIfam" id="TIGR00861">
    <property type="entry name" value="MIP"/>
    <property type="match status" value="1"/>
</dbReference>
<dbReference type="Gene3D" id="1.20.1080.10">
    <property type="entry name" value="Glycerol uptake facilitator protein"/>
    <property type="match status" value="1"/>
</dbReference>
<sequence length="261" mass="27802">MASRLRDVVFRCVDCCTNGCSEVFESNIWKSLAAEFVGTLFLVLVGCGSCIGWNATDLVQISLAFGVTVAIMVQCICHISGGHINPAVSIGLLVARKISVLRCVLYIVCQCGGAIIGALLLKAFTPAALRKSLGATMVNAKISSVEAFGVEFLITFVLVFTVFAVCDPLRKDVKGSAPLAIGLSVATCHLFAIPYTGAGMNPARSFGPAVIMNIWADHWVYWTGPILGGIVAAGFYHYVLRASKYKSTLSLIDEELDANDP</sequence>
<evidence type="ECO:0000256" key="10">
    <source>
        <dbReference type="RuleBase" id="RU000477"/>
    </source>
</evidence>
<keyword evidence="7" id="KW-0677">Repeat</keyword>
<dbReference type="OMA" id="YGNEKIW"/>
<evidence type="ECO:0000256" key="1">
    <source>
        <dbReference type="ARBA" id="ARBA00004651"/>
    </source>
</evidence>
<dbReference type="PANTHER" id="PTHR19139:SF199">
    <property type="entry name" value="MIP17260P"/>
    <property type="match status" value="1"/>
</dbReference>
<comment type="subcellular location">
    <subcellularLocation>
        <location evidence="1">Cell membrane</location>
        <topology evidence="1">Multi-pass membrane protein</topology>
    </subcellularLocation>
</comment>
<dbReference type="GO" id="GO:0015250">
    <property type="term" value="F:water channel activity"/>
    <property type="evidence" value="ECO:0007669"/>
    <property type="project" value="UniProtKB-ARBA"/>
</dbReference>
<dbReference type="GO" id="GO:0048878">
    <property type="term" value="P:chemical homeostasis"/>
    <property type="evidence" value="ECO:0007669"/>
    <property type="project" value="UniProtKB-ARBA"/>
</dbReference>
<evidence type="ECO:0000313" key="13">
    <source>
        <dbReference type="Proteomes" id="UP000014500"/>
    </source>
</evidence>
<feature type="transmembrane region" description="Helical" evidence="11">
    <location>
        <begin position="36"/>
        <end position="55"/>
    </location>
</feature>
<dbReference type="InterPro" id="IPR022357">
    <property type="entry name" value="MIP_CS"/>
</dbReference>
<keyword evidence="13" id="KW-1185">Reference proteome</keyword>
<dbReference type="EnsemblMetazoa" id="SMAR011145-RA">
    <property type="protein sequence ID" value="SMAR011145-PA"/>
    <property type="gene ID" value="SMAR011145"/>
</dbReference>
<dbReference type="Proteomes" id="UP000014500">
    <property type="component" value="Unassembled WGS sequence"/>
</dbReference>
<keyword evidence="8 11" id="KW-1133">Transmembrane helix</keyword>
<evidence type="ECO:0008006" key="14">
    <source>
        <dbReference type="Google" id="ProtNLM"/>
    </source>
</evidence>
<reference evidence="13" key="1">
    <citation type="submission" date="2011-05" db="EMBL/GenBank/DDBJ databases">
        <authorList>
            <person name="Richards S.R."/>
            <person name="Qu J."/>
            <person name="Jiang H."/>
            <person name="Jhangiani S.N."/>
            <person name="Agravi P."/>
            <person name="Goodspeed R."/>
            <person name="Gross S."/>
            <person name="Mandapat C."/>
            <person name="Jackson L."/>
            <person name="Mathew T."/>
            <person name="Pu L."/>
            <person name="Thornton R."/>
            <person name="Saada N."/>
            <person name="Wilczek-Boney K.B."/>
            <person name="Lee S."/>
            <person name="Kovar C."/>
            <person name="Wu Y."/>
            <person name="Scherer S.E."/>
            <person name="Worley K.C."/>
            <person name="Muzny D.M."/>
            <person name="Gibbs R."/>
        </authorList>
    </citation>
    <scope>NUCLEOTIDE SEQUENCE</scope>
    <source>
        <strain evidence="13">Brora</strain>
    </source>
</reference>
<feature type="transmembrane region" description="Helical" evidence="11">
    <location>
        <begin position="219"/>
        <end position="240"/>
    </location>
</feature>
<keyword evidence="4 10" id="KW-0813">Transport</keyword>
<evidence type="ECO:0000256" key="3">
    <source>
        <dbReference type="ARBA" id="ARBA00011881"/>
    </source>
</evidence>
<keyword evidence="6 10" id="KW-0812">Transmembrane</keyword>
<name>T1JBJ7_STRMM</name>
<dbReference type="eggNOG" id="KOG0223">
    <property type="taxonomic scope" value="Eukaryota"/>
</dbReference>
<feature type="transmembrane region" description="Helical" evidence="11">
    <location>
        <begin position="145"/>
        <end position="165"/>
    </location>
</feature>
<evidence type="ECO:0000256" key="5">
    <source>
        <dbReference type="ARBA" id="ARBA00022475"/>
    </source>
</evidence>
<dbReference type="AlphaFoldDB" id="T1JBJ7"/>
<organism evidence="12 13">
    <name type="scientific">Strigamia maritima</name>
    <name type="common">European centipede</name>
    <name type="synonym">Geophilus maritimus</name>
    <dbReference type="NCBI Taxonomy" id="126957"/>
    <lineage>
        <taxon>Eukaryota</taxon>
        <taxon>Metazoa</taxon>
        <taxon>Ecdysozoa</taxon>
        <taxon>Arthropoda</taxon>
        <taxon>Myriapoda</taxon>
        <taxon>Chilopoda</taxon>
        <taxon>Pleurostigmophora</taxon>
        <taxon>Geophilomorpha</taxon>
        <taxon>Linotaeniidae</taxon>
        <taxon>Strigamia</taxon>
    </lineage>
</organism>
<dbReference type="STRING" id="126957.T1JBJ7"/>
<dbReference type="PANTHER" id="PTHR19139">
    <property type="entry name" value="AQUAPORIN TRANSPORTER"/>
    <property type="match status" value="1"/>
</dbReference>
<dbReference type="InterPro" id="IPR000425">
    <property type="entry name" value="MIP"/>
</dbReference>
<dbReference type="FunFam" id="1.20.1080.10:FF:000009">
    <property type="entry name" value="aquaporin-4 isoform X1"/>
    <property type="match status" value="1"/>
</dbReference>
<accession>T1JBJ7</accession>
<evidence type="ECO:0000256" key="8">
    <source>
        <dbReference type="ARBA" id="ARBA00022989"/>
    </source>
</evidence>
<evidence type="ECO:0000256" key="2">
    <source>
        <dbReference type="ARBA" id="ARBA00006175"/>
    </source>
</evidence>
<dbReference type="CDD" id="cd00333">
    <property type="entry name" value="MIP"/>
    <property type="match status" value="1"/>
</dbReference>
<dbReference type="EMBL" id="JH432011">
    <property type="status" value="NOT_ANNOTATED_CDS"/>
    <property type="molecule type" value="Genomic_DNA"/>
</dbReference>
<feature type="transmembrane region" description="Helical" evidence="11">
    <location>
        <begin position="61"/>
        <end position="82"/>
    </location>
</feature>
<dbReference type="GO" id="GO:0005886">
    <property type="term" value="C:plasma membrane"/>
    <property type="evidence" value="ECO:0007669"/>
    <property type="project" value="UniProtKB-SubCell"/>
</dbReference>
<dbReference type="HOGENOM" id="CLU_020019_3_3_1"/>
<keyword evidence="9 11" id="KW-0472">Membrane</keyword>
<evidence type="ECO:0000256" key="9">
    <source>
        <dbReference type="ARBA" id="ARBA00023136"/>
    </source>
</evidence>
<evidence type="ECO:0000256" key="7">
    <source>
        <dbReference type="ARBA" id="ARBA00022737"/>
    </source>
</evidence>
<comment type="similarity">
    <text evidence="2 10">Belongs to the MIP/aquaporin (TC 1.A.8) family.</text>
</comment>
<dbReference type="InterPro" id="IPR023271">
    <property type="entry name" value="Aquaporin-like"/>
</dbReference>
<keyword evidence="5" id="KW-1003">Cell membrane</keyword>
<reference evidence="12" key="2">
    <citation type="submission" date="2015-02" db="UniProtKB">
        <authorList>
            <consortium name="EnsemblMetazoa"/>
        </authorList>
    </citation>
    <scope>IDENTIFICATION</scope>
</reference>
<evidence type="ECO:0000256" key="11">
    <source>
        <dbReference type="SAM" id="Phobius"/>
    </source>
</evidence>
<evidence type="ECO:0000256" key="4">
    <source>
        <dbReference type="ARBA" id="ARBA00022448"/>
    </source>
</evidence>
<dbReference type="PRINTS" id="PR00783">
    <property type="entry name" value="MINTRINSICP"/>
</dbReference>
<proteinExistence type="inferred from homology"/>
<feature type="transmembrane region" description="Helical" evidence="11">
    <location>
        <begin position="177"/>
        <end position="199"/>
    </location>
</feature>
<protein>
    <recommendedName>
        <fullName evidence="14">Aquaporin</fullName>
    </recommendedName>
</protein>
<comment type="subunit">
    <text evidence="3">Homotetramer.</text>
</comment>
<dbReference type="PROSITE" id="PS00221">
    <property type="entry name" value="MIP"/>
    <property type="match status" value="1"/>
</dbReference>
<dbReference type="Pfam" id="PF00230">
    <property type="entry name" value="MIP"/>
    <property type="match status" value="1"/>
</dbReference>
<evidence type="ECO:0000313" key="12">
    <source>
        <dbReference type="EnsemblMetazoa" id="SMAR011145-PA"/>
    </source>
</evidence>
<dbReference type="PhylomeDB" id="T1JBJ7"/>